<gene>
    <name evidence="6" type="ORF">FHG12_09555</name>
</gene>
<keyword evidence="6" id="KW-0808">Transferase</keyword>
<reference evidence="6 7" key="1">
    <citation type="submission" date="2019-06" db="EMBL/GenBank/DDBJ databases">
        <authorList>
            <person name="Srinivasan S."/>
        </authorList>
    </citation>
    <scope>NUCLEOTIDE SEQUENCE [LARGE SCALE GENOMIC DNA]</scope>
    <source>
        <strain evidence="6 7">17J68-5</strain>
    </source>
</reference>
<evidence type="ECO:0000313" key="6">
    <source>
        <dbReference type="EMBL" id="QDA60335.1"/>
    </source>
</evidence>
<dbReference type="RefSeq" id="WP_139515513.1">
    <property type="nucleotide sequence ID" value="NZ_CP040896.1"/>
</dbReference>
<evidence type="ECO:0000256" key="3">
    <source>
        <dbReference type="ARBA" id="ARBA00022989"/>
    </source>
</evidence>
<sequence length="161" mass="18510">MKSSFIHKDSPGVVVPPPFLYVLIFLAAFLLQRWLLPLDDALWQHMSVKVLGGAFCIAAFALLVSAVTQFQRTHNTVVTVHRANSLQTTGVYHLTRNPMYLALLLLYAGLACLVGGWWHLILLPLLILIVQEFVIKHEEHYLEQAFGQQYRDYKHTTRRWL</sequence>
<dbReference type="Gene3D" id="1.20.120.1630">
    <property type="match status" value="1"/>
</dbReference>
<keyword evidence="3 5" id="KW-1133">Transmembrane helix</keyword>
<evidence type="ECO:0000256" key="5">
    <source>
        <dbReference type="SAM" id="Phobius"/>
    </source>
</evidence>
<organism evidence="6 7">
    <name type="scientific">Hymenobacter jejuensis</name>
    <dbReference type="NCBI Taxonomy" id="2502781"/>
    <lineage>
        <taxon>Bacteria</taxon>
        <taxon>Pseudomonadati</taxon>
        <taxon>Bacteroidota</taxon>
        <taxon>Cytophagia</taxon>
        <taxon>Cytophagales</taxon>
        <taxon>Hymenobacteraceae</taxon>
        <taxon>Hymenobacter</taxon>
    </lineage>
</organism>
<feature type="transmembrane region" description="Helical" evidence="5">
    <location>
        <begin position="100"/>
        <end position="130"/>
    </location>
</feature>
<dbReference type="Proteomes" id="UP000305398">
    <property type="component" value="Chromosome"/>
</dbReference>
<proteinExistence type="predicted"/>
<keyword evidence="2 5" id="KW-0812">Transmembrane</keyword>
<dbReference type="GO" id="GO:0012505">
    <property type="term" value="C:endomembrane system"/>
    <property type="evidence" value="ECO:0007669"/>
    <property type="project" value="UniProtKB-SubCell"/>
</dbReference>
<dbReference type="InterPro" id="IPR052527">
    <property type="entry name" value="Metal_cation-efflux_comp"/>
</dbReference>
<comment type="subcellular location">
    <subcellularLocation>
        <location evidence="1">Endomembrane system</location>
        <topology evidence="1">Multi-pass membrane protein</topology>
    </subcellularLocation>
</comment>
<evidence type="ECO:0000256" key="1">
    <source>
        <dbReference type="ARBA" id="ARBA00004127"/>
    </source>
</evidence>
<dbReference type="GO" id="GO:0008168">
    <property type="term" value="F:methyltransferase activity"/>
    <property type="evidence" value="ECO:0007669"/>
    <property type="project" value="UniProtKB-KW"/>
</dbReference>
<dbReference type="Pfam" id="PF04191">
    <property type="entry name" value="PEMT"/>
    <property type="match status" value="1"/>
</dbReference>
<dbReference type="PANTHER" id="PTHR43847:SF1">
    <property type="entry name" value="BLL3993 PROTEIN"/>
    <property type="match status" value="1"/>
</dbReference>
<accession>A0A5B8A0W0</accession>
<dbReference type="OrthoDB" id="9809773at2"/>
<dbReference type="KEGG" id="hyj:FHG12_09555"/>
<keyword evidence="6" id="KW-0489">Methyltransferase</keyword>
<dbReference type="EMBL" id="CP040896">
    <property type="protein sequence ID" value="QDA60335.1"/>
    <property type="molecule type" value="Genomic_DNA"/>
</dbReference>
<keyword evidence="7" id="KW-1185">Reference proteome</keyword>
<dbReference type="GO" id="GO:0032259">
    <property type="term" value="P:methylation"/>
    <property type="evidence" value="ECO:0007669"/>
    <property type="project" value="UniProtKB-KW"/>
</dbReference>
<dbReference type="AlphaFoldDB" id="A0A5B8A0W0"/>
<feature type="transmembrane region" description="Helical" evidence="5">
    <location>
        <begin position="48"/>
        <end position="67"/>
    </location>
</feature>
<evidence type="ECO:0000256" key="2">
    <source>
        <dbReference type="ARBA" id="ARBA00022692"/>
    </source>
</evidence>
<dbReference type="InterPro" id="IPR007318">
    <property type="entry name" value="Phopholipid_MeTrfase"/>
</dbReference>
<dbReference type="PANTHER" id="PTHR43847">
    <property type="entry name" value="BLL3993 PROTEIN"/>
    <property type="match status" value="1"/>
</dbReference>
<name>A0A5B8A0W0_9BACT</name>
<keyword evidence="4 5" id="KW-0472">Membrane</keyword>
<evidence type="ECO:0000313" key="7">
    <source>
        <dbReference type="Proteomes" id="UP000305398"/>
    </source>
</evidence>
<evidence type="ECO:0000256" key="4">
    <source>
        <dbReference type="ARBA" id="ARBA00023136"/>
    </source>
</evidence>
<protein>
    <submittedName>
        <fullName evidence="6">Isoprenylcysteine carboxylmethyltransferase family protein</fullName>
    </submittedName>
</protein>
<feature type="transmembrane region" description="Helical" evidence="5">
    <location>
        <begin position="18"/>
        <end position="36"/>
    </location>
</feature>